<evidence type="ECO:0000313" key="8">
    <source>
        <dbReference type="Proteomes" id="UP000199199"/>
    </source>
</evidence>
<keyword evidence="4 5" id="KW-0472">Membrane</keyword>
<feature type="transmembrane region" description="Helical" evidence="5">
    <location>
        <begin position="33"/>
        <end position="55"/>
    </location>
</feature>
<gene>
    <name evidence="7" type="ORF">SAMN04488556_1451</name>
</gene>
<dbReference type="EMBL" id="FOZS01000001">
    <property type="protein sequence ID" value="SFS54690.1"/>
    <property type="molecule type" value="Genomic_DNA"/>
</dbReference>
<feature type="transmembrane region" description="Helical" evidence="5">
    <location>
        <begin position="171"/>
        <end position="193"/>
    </location>
</feature>
<evidence type="ECO:0000256" key="2">
    <source>
        <dbReference type="ARBA" id="ARBA00022692"/>
    </source>
</evidence>
<organism evidence="7 8">
    <name type="scientific">Halostagnicola kamekurae</name>
    <dbReference type="NCBI Taxonomy" id="619731"/>
    <lineage>
        <taxon>Archaea</taxon>
        <taxon>Methanobacteriati</taxon>
        <taxon>Methanobacteriota</taxon>
        <taxon>Stenosarchaea group</taxon>
        <taxon>Halobacteria</taxon>
        <taxon>Halobacteriales</taxon>
        <taxon>Natrialbaceae</taxon>
        <taxon>Halostagnicola</taxon>
    </lineage>
</organism>
<evidence type="ECO:0000256" key="5">
    <source>
        <dbReference type="SAM" id="Phobius"/>
    </source>
</evidence>
<evidence type="ECO:0000256" key="4">
    <source>
        <dbReference type="ARBA" id="ARBA00023136"/>
    </source>
</evidence>
<dbReference type="RefSeq" id="WP_245779406.1">
    <property type="nucleotide sequence ID" value="NZ_FOZS01000001.1"/>
</dbReference>
<feature type="transmembrane region" description="Helical" evidence="5">
    <location>
        <begin position="75"/>
        <end position="100"/>
    </location>
</feature>
<protein>
    <recommendedName>
        <fullName evidence="6">Yip1 domain-containing protein</fullName>
    </recommendedName>
</protein>
<evidence type="ECO:0000256" key="3">
    <source>
        <dbReference type="ARBA" id="ARBA00022989"/>
    </source>
</evidence>
<evidence type="ECO:0000259" key="6">
    <source>
        <dbReference type="Pfam" id="PF04893"/>
    </source>
</evidence>
<proteinExistence type="predicted"/>
<evidence type="ECO:0000256" key="1">
    <source>
        <dbReference type="ARBA" id="ARBA00004141"/>
    </source>
</evidence>
<keyword evidence="8" id="KW-1185">Reference proteome</keyword>
<keyword evidence="3 5" id="KW-1133">Transmembrane helix</keyword>
<dbReference type="InterPro" id="IPR006977">
    <property type="entry name" value="Yip1_dom"/>
</dbReference>
<dbReference type="Proteomes" id="UP000199199">
    <property type="component" value="Unassembled WGS sequence"/>
</dbReference>
<accession>A0A1I6QQL1</accession>
<sequence length="230" mass="24691">MNDTPSNNNTMSLTNVITDPDESFRKRAENPGLLWPLGIVFLAAIASVLAPLLTYREFVATGAPPLASLSLAGSVIFGFFGQFFAWVIFALVFYLLSIVVGGEGSLGDTFKLNGWGFAPAIFAGIISAIAQFIALQNVSVPDLPQNLNSENAAEFTEALVSFQTAIQSQTAVRIAVLIAIALLIWQGIIWMHATKHARNLSSRGAAIAVWIPVGLLVLSQLYNLLTGWVI</sequence>
<feature type="transmembrane region" description="Helical" evidence="5">
    <location>
        <begin position="112"/>
        <end position="134"/>
    </location>
</feature>
<feature type="domain" description="Yip1" evidence="6">
    <location>
        <begin position="15"/>
        <end position="218"/>
    </location>
</feature>
<dbReference type="Pfam" id="PF04893">
    <property type="entry name" value="Yip1"/>
    <property type="match status" value="1"/>
</dbReference>
<reference evidence="8" key="1">
    <citation type="submission" date="2016-10" db="EMBL/GenBank/DDBJ databases">
        <authorList>
            <person name="Varghese N."/>
            <person name="Submissions S."/>
        </authorList>
    </citation>
    <scope>NUCLEOTIDE SEQUENCE [LARGE SCALE GENOMIC DNA]</scope>
    <source>
        <strain evidence="8">DSM 22427</strain>
    </source>
</reference>
<dbReference type="AlphaFoldDB" id="A0A1I6QQL1"/>
<feature type="transmembrane region" description="Helical" evidence="5">
    <location>
        <begin position="205"/>
        <end position="225"/>
    </location>
</feature>
<evidence type="ECO:0000313" key="7">
    <source>
        <dbReference type="EMBL" id="SFS54690.1"/>
    </source>
</evidence>
<comment type="subcellular location">
    <subcellularLocation>
        <location evidence="1">Membrane</location>
        <topology evidence="1">Multi-pass membrane protein</topology>
    </subcellularLocation>
</comment>
<keyword evidence="2 5" id="KW-0812">Transmembrane</keyword>
<dbReference type="GO" id="GO:0016020">
    <property type="term" value="C:membrane"/>
    <property type="evidence" value="ECO:0007669"/>
    <property type="project" value="UniProtKB-SubCell"/>
</dbReference>
<name>A0A1I6QQL1_9EURY</name>